<accession>A0A0D3JW22</accession>
<protein>
    <recommendedName>
        <fullName evidence="6">Fe2OG dioxygenase domain-containing protein</fullName>
    </recommendedName>
</protein>
<name>A0A0D3JW22_EMIH1</name>
<dbReference type="GO" id="GO:0005506">
    <property type="term" value="F:iron ion binding"/>
    <property type="evidence" value="ECO:0007669"/>
    <property type="project" value="InterPro"/>
</dbReference>
<dbReference type="Gene3D" id="2.60.120.620">
    <property type="entry name" value="q2cbj1_9rhob like domain"/>
    <property type="match status" value="1"/>
</dbReference>
<sequence length="237" mass="25507">MLGTLLLLVSVLLPAGFVWLQFALHLPARVFIAADGSAFLASECDAILRVLEDAAGERVLSGGPPLWDSAEESQHYLPTKEVRVAELPALVAATRPGVDRTLGLLRRLYPLEGARLRLADLYVARYDADGGVSGLQLHVDAYTLSFSVALNAADEYGGGGLEFDALGQVRREPQGNALLFPSKLLHRGVPVAQHGTRHARNRFALLWRAGSSEDLLELAVLNAGLLVGAVLLRQFVL</sequence>
<comment type="cofactor">
    <cofactor evidence="1">
        <name>L-ascorbate</name>
        <dbReference type="ChEBI" id="CHEBI:38290"/>
    </cofactor>
</comment>
<evidence type="ECO:0000256" key="2">
    <source>
        <dbReference type="ARBA" id="ARBA00022723"/>
    </source>
</evidence>
<evidence type="ECO:0000259" key="6">
    <source>
        <dbReference type="PROSITE" id="PS51471"/>
    </source>
</evidence>
<reference evidence="8" key="1">
    <citation type="journal article" date="2013" name="Nature">
        <title>Pan genome of the phytoplankton Emiliania underpins its global distribution.</title>
        <authorList>
            <person name="Read B.A."/>
            <person name="Kegel J."/>
            <person name="Klute M.J."/>
            <person name="Kuo A."/>
            <person name="Lefebvre S.C."/>
            <person name="Maumus F."/>
            <person name="Mayer C."/>
            <person name="Miller J."/>
            <person name="Monier A."/>
            <person name="Salamov A."/>
            <person name="Young J."/>
            <person name="Aguilar M."/>
            <person name="Claverie J.M."/>
            <person name="Frickenhaus S."/>
            <person name="Gonzalez K."/>
            <person name="Herman E.K."/>
            <person name="Lin Y.C."/>
            <person name="Napier J."/>
            <person name="Ogata H."/>
            <person name="Sarno A.F."/>
            <person name="Shmutz J."/>
            <person name="Schroeder D."/>
            <person name="de Vargas C."/>
            <person name="Verret F."/>
            <person name="von Dassow P."/>
            <person name="Valentin K."/>
            <person name="Van de Peer Y."/>
            <person name="Wheeler G."/>
            <person name="Dacks J.B."/>
            <person name="Delwiche C.F."/>
            <person name="Dyhrman S.T."/>
            <person name="Glockner G."/>
            <person name="John U."/>
            <person name="Richards T."/>
            <person name="Worden A.Z."/>
            <person name="Zhang X."/>
            <person name="Grigoriev I.V."/>
            <person name="Allen A.E."/>
            <person name="Bidle K."/>
            <person name="Borodovsky M."/>
            <person name="Bowler C."/>
            <person name="Brownlee C."/>
            <person name="Cock J.M."/>
            <person name="Elias M."/>
            <person name="Gladyshev V.N."/>
            <person name="Groth M."/>
            <person name="Guda C."/>
            <person name="Hadaegh A."/>
            <person name="Iglesias-Rodriguez M.D."/>
            <person name="Jenkins J."/>
            <person name="Jones B.M."/>
            <person name="Lawson T."/>
            <person name="Leese F."/>
            <person name="Lindquist E."/>
            <person name="Lobanov A."/>
            <person name="Lomsadze A."/>
            <person name="Malik S.B."/>
            <person name="Marsh M.E."/>
            <person name="Mackinder L."/>
            <person name="Mock T."/>
            <person name="Mueller-Roeber B."/>
            <person name="Pagarete A."/>
            <person name="Parker M."/>
            <person name="Probert I."/>
            <person name="Quesneville H."/>
            <person name="Raines C."/>
            <person name="Rensing S.A."/>
            <person name="Riano-Pachon D.M."/>
            <person name="Richier S."/>
            <person name="Rokitta S."/>
            <person name="Shiraiwa Y."/>
            <person name="Soanes D.M."/>
            <person name="van der Giezen M."/>
            <person name="Wahlund T.M."/>
            <person name="Williams B."/>
            <person name="Wilson W."/>
            <person name="Wolfe G."/>
            <person name="Wurch L.L."/>
        </authorList>
    </citation>
    <scope>NUCLEOTIDE SEQUENCE</scope>
</reference>
<evidence type="ECO:0000256" key="4">
    <source>
        <dbReference type="ARBA" id="ARBA00023002"/>
    </source>
</evidence>
<evidence type="ECO:0000313" key="7">
    <source>
        <dbReference type="EnsemblProtists" id="EOD27707"/>
    </source>
</evidence>
<organism evidence="7 8">
    <name type="scientific">Emiliania huxleyi (strain CCMP1516)</name>
    <dbReference type="NCBI Taxonomy" id="280463"/>
    <lineage>
        <taxon>Eukaryota</taxon>
        <taxon>Haptista</taxon>
        <taxon>Haptophyta</taxon>
        <taxon>Prymnesiophyceae</taxon>
        <taxon>Isochrysidales</taxon>
        <taxon>Noelaerhabdaceae</taxon>
        <taxon>Emiliania</taxon>
    </lineage>
</organism>
<keyword evidence="3" id="KW-0223">Dioxygenase</keyword>
<proteinExistence type="predicted"/>
<dbReference type="GO" id="GO:0031418">
    <property type="term" value="F:L-ascorbic acid binding"/>
    <property type="evidence" value="ECO:0007669"/>
    <property type="project" value="InterPro"/>
</dbReference>
<keyword evidence="5" id="KW-0408">Iron</keyword>
<dbReference type="SMART" id="SM00702">
    <property type="entry name" value="P4Hc"/>
    <property type="match status" value="1"/>
</dbReference>
<dbReference type="KEGG" id="ehx:EMIHUDRAFT_204639"/>
<reference evidence="7" key="2">
    <citation type="submission" date="2024-10" db="UniProtKB">
        <authorList>
            <consortium name="EnsemblProtists"/>
        </authorList>
    </citation>
    <scope>IDENTIFICATION</scope>
</reference>
<dbReference type="GO" id="GO:0016705">
    <property type="term" value="F:oxidoreductase activity, acting on paired donors, with incorporation or reduction of molecular oxygen"/>
    <property type="evidence" value="ECO:0007669"/>
    <property type="project" value="InterPro"/>
</dbReference>
<keyword evidence="8" id="KW-1185">Reference proteome</keyword>
<evidence type="ECO:0000313" key="8">
    <source>
        <dbReference type="Proteomes" id="UP000013827"/>
    </source>
</evidence>
<dbReference type="Proteomes" id="UP000013827">
    <property type="component" value="Unassembled WGS sequence"/>
</dbReference>
<feature type="domain" description="Fe2OG dioxygenase" evidence="6">
    <location>
        <begin position="110"/>
        <end position="211"/>
    </location>
</feature>
<dbReference type="EnsemblProtists" id="EOD27707">
    <property type="protein sequence ID" value="EOD27707"/>
    <property type="gene ID" value="EMIHUDRAFT_204639"/>
</dbReference>
<dbReference type="InterPro" id="IPR005123">
    <property type="entry name" value="Oxoglu/Fe-dep_dioxygenase_dom"/>
</dbReference>
<keyword evidence="2" id="KW-0479">Metal-binding</keyword>
<dbReference type="PROSITE" id="PS51471">
    <property type="entry name" value="FE2OG_OXY"/>
    <property type="match status" value="1"/>
</dbReference>
<keyword evidence="4" id="KW-0560">Oxidoreductase</keyword>
<dbReference type="GO" id="GO:0051213">
    <property type="term" value="F:dioxygenase activity"/>
    <property type="evidence" value="ECO:0007669"/>
    <property type="project" value="UniProtKB-KW"/>
</dbReference>
<dbReference type="InterPro" id="IPR006620">
    <property type="entry name" value="Pro_4_hyd_alph"/>
</dbReference>
<dbReference type="PaxDb" id="2903-EOD27707"/>
<dbReference type="AlphaFoldDB" id="A0A0D3JW22"/>
<evidence type="ECO:0000256" key="3">
    <source>
        <dbReference type="ARBA" id="ARBA00022964"/>
    </source>
</evidence>
<dbReference type="HOGENOM" id="CLU_1172523_0_0_1"/>
<evidence type="ECO:0000256" key="1">
    <source>
        <dbReference type="ARBA" id="ARBA00001961"/>
    </source>
</evidence>
<evidence type="ECO:0000256" key="5">
    <source>
        <dbReference type="ARBA" id="ARBA00023004"/>
    </source>
</evidence>
<dbReference type="GeneID" id="17273253"/>
<dbReference type="RefSeq" id="XP_005780136.1">
    <property type="nucleotide sequence ID" value="XM_005780079.1"/>
</dbReference>